<evidence type="ECO:0000256" key="5">
    <source>
        <dbReference type="SAM" id="MobiDB-lite"/>
    </source>
</evidence>
<accession>A0AAQ4FDC1</accession>
<feature type="transmembrane region" description="Helical" evidence="6">
    <location>
        <begin position="463"/>
        <end position="485"/>
    </location>
</feature>
<dbReference type="InterPro" id="IPR036259">
    <property type="entry name" value="MFS_trans_sf"/>
</dbReference>
<evidence type="ECO:0000313" key="9">
    <source>
        <dbReference type="Proteomes" id="UP001321473"/>
    </source>
</evidence>
<feature type="transmembrane region" description="Helical" evidence="6">
    <location>
        <begin position="427"/>
        <end position="451"/>
    </location>
</feature>
<sequence>MESAQTSRSLFMGGQNTSEAFDCADAFGYGNFQKGMLIFAVLTVWVMHAHTLAFPLISSDLDHWCKRPRDVNISAEAWKSMAIPVEDNGQRSRCTAYASPYDLNGTTVVRCDQWDYDVEVAHTTIVSSWNLVCHRRWLLAVAFAVYMAGSLGFLFVGGFLTDIIGRKLTILGATSVLMLAAFGGCFADTYLMYLSTRFLISGSSCTVCAVAFVLLAEVSTNRHRGLHLSFSEIAGLWLGNACFAVLRGVRLNWIALQLLMVSPTVLLPLSCTLIQESPRWLIARQDLKRAEVVVLAAAKENGFPAQDALDFIERLKSQALDKGTMATGTTEFKNILPATVLRRGLVVFATGFKVMGAFYVVLLTSVAHKKPWMPWASLAVDGAFQALYLALVDRVERVAIAVRVFITAGAICCLLAGMMTGGAPEEYAIALLIVAKALIGVAVIITCLCAAEAFPSNVRGLGFCLFFACGRLGGVFASAASLLRAAGHEDLLLVIAATILFLSALVIERLPLQDNALSQDGTRSSKHTVSSAGVLKEMKATLHPRPKEKVARTRRSVSGKASPNPRVPSSARSVSLQFRPAKSPSIQLG</sequence>
<feature type="transmembrane region" description="Helical" evidence="6">
    <location>
        <begin position="491"/>
        <end position="507"/>
    </location>
</feature>
<dbReference type="InterPro" id="IPR020846">
    <property type="entry name" value="MFS_dom"/>
</dbReference>
<organism evidence="8 9">
    <name type="scientific">Amblyomma americanum</name>
    <name type="common">Lone star tick</name>
    <dbReference type="NCBI Taxonomy" id="6943"/>
    <lineage>
        <taxon>Eukaryota</taxon>
        <taxon>Metazoa</taxon>
        <taxon>Ecdysozoa</taxon>
        <taxon>Arthropoda</taxon>
        <taxon>Chelicerata</taxon>
        <taxon>Arachnida</taxon>
        <taxon>Acari</taxon>
        <taxon>Parasitiformes</taxon>
        <taxon>Ixodida</taxon>
        <taxon>Ixodoidea</taxon>
        <taxon>Ixodidae</taxon>
        <taxon>Amblyomminae</taxon>
        <taxon>Amblyomma</taxon>
    </lineage>
</organism>
<name>A0AAQ4FDC1_AMBAM</name>
<keyword evidence="9" id="KW-1185">Reference proteome</keyword>
<evidence type="ECO:0000256" key="2">
    <source>
        <dbReference type="ARBA" id="ARBA00022692"/>
    </source>
</evidence>
<gene>
    <name evidence="8" type="ORF">V5799_009034</name>
</gene>
<evidence type="ECO:0000256" key="3">
    <source>
        <dbReference type="ARBA" id="ARBA00022989"/>
    </source>
</evidence>
<feature type="domain" description="Major facilitator superfamily (MFS) profile" evidence="7">
    <location>
        <begin position="91"/>
        <end position="515"/>
    </location>
</feature>
<dbReference type="PROSITE" id="PS50850">
    <property type="entry name" value="MFS"/>
    <property type="match status" value="1"/>
</dbReference>
<dbReference type="Pfam" id="PF00083">
    <property type="entry name" value="Sugar_tr"/>
    <property type="match status" value="1"/>
</dbReference>
<protein>
    <recommendedName>
        <fullName evidence="7">Major facilitator superfamily (MFS) profile domain-containing protein</fullName>
    </recommendedName>
</protein>
<evidence type="ECO:0000259" key="7">
    <source>
        <dbReference type="PROSITE" id="PS50850"/>
    </source>
</evidence>
<keyword evidence="3 6" id="KW-1133">Transmembrane helix</keyword>
<comment type="caution">
    <text evidence="8">The sequence shown here is derived from an EMBL/GenBank/DDBJ whole genome shotgun (WGS) entry which is preliminary data.</text>
</comment>
<dbReference type="Gene3D" id="1.20.1250.20">
    <property type="entry name" value="MFS general substrate transporter like domains"/>
    <property type="match status" value="1"/>
</dbReference>
<dbReference type="GO" id="GO:0022857">
    <property type="term" value="F:transmembrane transporter activity"/>
    <property type="evidence" value="ECO:0007669"/>
    <property type="project" value="InterPro"/>
</dbReference>
<feature type="transmembrane region" description="Helical" evidence="6">
    <location>
        <begin position="253"/>
        <end position="274"/>
    </location>
</feature>
<dbReference type="InterPro" id="IPR005828">
    <property type="entry name" value="MFS_sugar_transport-like"/>
</dbReference>
<evidence type="ECO:0000313" key="8">
    <source>
        <dbReference type="EMBL" id="KAK8784598.1"/>
    </source>
</evidence>
<feature type="transmembrane region" description="Helical" evidence="6">
    <location>
        <begin position="168"/>
        <end position="192"/>
    </location>
</feature>
<evidence type="ECO:0000256" key="1">
    <source>
        <dbReference type="ARBA" id="ARBA00004141"/>
    </source>
</evidence>
<keyword evidence="4 6" id="KW-0472">Membrane</keyword>
<proteinExistence type="predicted"/>
<dbReference type="SUPFAM" id="SSF103473">
    <property type="entry name" value="MFS general substrate transporter"/>
    <property type="match status" value="1"/>
</dbReference>
<feature type="transmembrane region" description="Helical" evidence="6">
    <location>
        <begin position="398"/>
        <end position="421"/>
    </location>
</feature>
<feature type="transmembrane region" description="Helical" evidence="6">
    <location>
        <begin position="372"/>
        <end position="391"/>
    </location>
</feature>
<feature type="transmembrane region" description="Helical" evidence="6">
    <location>
        <begin position="345"/>
        <end position="366"/>
    </location>
</feature>
<feature type="transmembrane region" description="Helical" evidence="6">
    <location>
        <begin position="137"/>
        <end position="156"/>
    </location>
</feature>
<reference evidence="8 9" key="1">
    <citation type="journal article" date="2023" name="Arcadia Sci">
        <title>De novo assembly of a long-read Amblyomma americanum tick genome.</title>
        <authorList>
            <person name="Chou S."/>
            <person name="Poskanzer K.E."/>
            <person name="Rollins M."/>
            <person name="Thuy-Boun P.S."/>
        </authorList>
    </citation>
    <scope>NUCLEOTIDE SEQUENCE [LARGE SCALE GENOMIC DNA]</scope>
    <source>
        <strain evidence="8">F_SG_1</strain>
        <tissue evidence="8">Salivary glands</tissue>
    </source>
</reference>
<evidence type="ECO:0000256" key="4">
    <source>
        <dbReference type="ARBA" id="ARBA00023136"/>
    </source>
</evidence>
<dbReference type="AlphaFoldDB" id="A0AAQ4FDC1"/>
<feature type="transmembrane region" description="Helical" evidence="6">
    <location>
        <begin position="198"/>
        <end position="216"/>
    </location>
</feature>
<feature type="region of interest" description="Disordered" evidence="5">
    <location>
        <begin position="543"/>
        <end position="589"/>
    </location>
</feature>
<dbReference type="GO" id="GO:0016020">
    <property type="term" value="C:membrane"/>
    <property type="evidence" value="ECO:0007669"/>
    <property type="project" value="UniProtKB-SubCell"/>
</dbReference>
<keyword evidence="2 6" id="KW-0812">Transmembrane</keyword>
<feature type="transmembrane region" description="Helical" evidence="6">
    <location>
        <begin position="37"/>
        <end position="57"/>
    </location>
</feature>
<comment type="subcellular location">
    <subcellularLocation>
        <location evidence="1">Membrane</location>
        <topology evidence="1">Multi-pass membrane protein</topology>
    </subcellularLocation>
</comment>
<dbReference type="EMBL" id="JARKHS020004434">
    <property type="protein sequence ID" value="KAK8784598.1"/>
    <property type="molecule type" value="Genomic_DNA"/>
</dbReference>
<dbReference type="PANTHER" id="PTHR24064">
    <property type="entry name" value="SOLUTE CARRIER FAMILY 22 MEMBER"/>
    <property type="match status" value="1"/>
</dbReference>
<dbReference type="Proteomes" id="UP001321473">
    <property type="component" value="Unassembled WGS sequence"/>
</dbReference>
<evidence type="ECO:0000256" key="6">
    <source>
        <dbReference type="SAM" id="Phobius"/>
    </source>
</evidence>